<comment type="caution">
    <text evidence="6">The sequence shown here is derived from an EMBL/GenBank/DDBJ whole genome shotgun (WGS) entry which is preliminary data.</text>
</comment>
<sequence length="243" mass="27071">MSVQFRPEEKALNPRHWPDGSLLGLLKERSREALLGLGVPIMYRPREFVIKQGDPGRHVLVLLSGSVKVVSNPGNGHDVLLAVRVGGDVLGETALFEQQRRNEDAIACTPVQARLVRGRQLADFLSRHPDVMLTFTRVLSEHLRWANHRRVDLVACPAPIRLARILVSLAARYGAATSCGLDLGIPLSQAELASLAGIALTSAEKALHWLQEEGVVQRRYRRIVVTNMARLRRFSGWNDEIPY</sequence>
<dbReference type="Gene3D" id="2.60.120.10">
    <property type="entry name" value="Jelly Rolls"/>
    <property type="match status" value="1"/>
</dbReference>
<accession>A0ABN3VGU7</accession>
<reference evidence="6 7" key="1">
    <citation type="journal article" date="2019" name="Int. J. Syst. Evol. Microbiol.">
        <title>The Global Catalogue of Microorganisms (GCM) 10K type strain sequencing project: providing services to taxonomists for standard genome sequencing and annotation.</title>
        <authorList>
            <consortium name="The Broad Institute Genomics Platform"/>
            <consortium name="The Broad Institute Genome Sequencing Center for Infectious Disease"/>
            <person name="Wu L."/>
            <person name="Ma J."/>
        </authorList>
    </citation>
    <scope>NUCLEOTIDE SEQUENCE [LARGE SCALE GENOMIC DNA]</scope>
    <source>
        <strain evidence="6 7">JCM 9383</strain>
    </source>
</reference>
<feature type="domain" description="Cyclic nucleotide-binding" evidence="4">
    <location>
        <begin position="22"/>
        <end position="112"/>
    </location>
</feature>
<proteinExistence type="predicted"/>
<evidence type="ECO:0000256" key="3">
    <source>
        <dbReference type="ARBA" id="ARBA00023163"/>
    </source>
</evidence>
<dbReference type="EMBL" id="BAAAUX010000014">
    <property type="protein sequence ID" value="GAA2795217.1"/>
    <property type="molecule type" value="Genomic_DNA"/>
</dbReference>
<dbReference type="PROSITE" id="PS00888">
    <property type="entry name" value="CNMP_BINDING_1"/>
    <property type="match status" value="1"/>
</dbReference>
<dbReference type="InterPro" id="IPR014710">
    <property type="entry name" value="RmlC-like_jellyroll"/>
</dbReference>
<dbReference type="InterPro" id="IPR018490">
    <property type="entry name" value="cNMP-bd_dom_sf"/>
</dbReference>
<keyword evidence="7" id="KW-1185">Reference proteome</keyword>
<dbReference type="Pfam" id="PF00027">
    <property type="entry name" value="cNMP_binding"/>
    <property type="match status" value="1"/>
</dbReference>
<protein>
    <submittedName>
        <fullName evidence="6">Crp/Fnr family transcriptional regulator</fullName>
    </submittedName>
</protein>
<evidence type="ECO:0000256" key="1">
    <source>
        <dbReference type="ARBA" id="ARBA00023015"/>
    </source>
</evidence>
<dbReference type="Pfam" id="PF13545">
    <property type="entry name" value="HTH_Crp_2"/>
    <property type="match status" value="1"/>
</dbReference>
<dbReference type="InterPro" id="IPR012318">
    <property type="entry name" value="HTH_CRP"/>
</dbReference>
<keyword evidence="3" id="KW-0804">Transcription</keyword>
<evidence type="ECO:0000259" key="5">
    <source>
        <dbReference type="PROSITE" id="PS51063"/>
    </source>
</evidence>
<dbReference type="SUPFAM" id="SSF46785">
    <property type="entry name" value="Winged helix' DNA-binding domain"/>
    <property type="match status" value="1"/>
</dbReference>
<organism evidence="6 7">
    <name type="scientific">Saccharopolyspora taberi</name>
    <dbReference type="NCBI Taxonomy" id="60895"/>
    <lineage>
        <taxon>Bacteria</taxon>
        <taxon>Bacillati</taxon>
        <taxon>Actinomycetota</taxon>
        <taxon>Actinomycetes</taxon>
        <taxon>Pseudonocardiales</taxon>
        <taxon>Pseudonocardiaceae</taxon>
        <taxon>Saccharopolyspora</taxon>
    </lineage>
</organism>
<dbReference type="PROSITE" id="PS50042">
    <property type="entry name" value="CNMP_BINDING_3"/>
    <property type="match status" value="1"/>
</dbReference>
<evidence type="ECO:0000256" key="2">
    <source>
        <dbReference type="ARBA" id="ARBA00023125"/>
    </source>
</evidence>
<dbReference type="InterPro" id="IPR018488">
    <property type="entry name" value="cNMP-bd_CS"/>
</dbReference>
<dbReference type="Proteomes" id="UP001500979">
    <property type="component" value="Unassembled WGS sequence"/>
</dbReference>
<evidence type="ECO:0000259" key="4">
    <source>
        <dbReference type="PROSITE" id="PS50042"/>
    </source>
</evidence>
<dbReference type="PANTHER" id="PTHR24567">
    <property type="entry name" value="CRP FAMILY TRANSCRIPTIONAL REGULATORY PROTEIN"/>
    <property type="match status" value="1"/>
</dbReference>
<dbReference type="SUPFAM" id="SSF51206">
    <property type="entry name" value="cAMP-binding domain-like"/>
    <property type="match status" value="1"/>
</dbReference>
<dbReference type="SMART" id="SM00100">
    <property type="entry name" value="cNMP"/>
    <property type="match status" value="1"/>
</dbReference>
<dbReference type="InterPro" id="IPR050397">
    <property type="entry name" value="Env_Response_Regulators"/>
</dbReference>
<name>A0ABN3VGU7_9PSEU</name>
<evidence type="ECO:0000313" key="6">
    <source>
        <dbReference type="EMBL" id="GAA2795217.1"/>
    </source>
</evidence>
<dbReference type="PANTHER" id="PTHR24567:SF74">
    <property type="entry name" value="HTH-TYPE TRANSCRIPTIONAL REGULATOR ARCR"/>
    <property type="match status" value="1"/>
</dbReference>
<dbReference type="InterPro" id="IPR036390">
    <property type="entry name" value="WH_DNA-bd_sf"/>
</dbReference>
<dbReference type="RefSeq" id="WP_344680552.1">
    <property type="nucleotide sequence ID" value="NZ_BAAAUX010000014.1"/>
</dbReference>
<dbReference type="PROSITE" id="PS51063">
    <property type="entry name" value="HTH_CRP_2"/>
    <property type="match status" value="1"/>
</dbReference>
<keyword evidence="1" id="KW-0805">Transcription regulation</keyword>
<gene>
    <name evidence="6" type="ORF">GCM10010470_32760</name>
</gene>
<keyword evidence="2" id="KW-0238">DNA-binding</keyword>
<feature type="domain" description="HTH crp-type" evidence="5">
    <location>
        <begin position="156"/>
        <end position="229"/>
    </location>
</feature>
<dbReference type="CDD" id="cd00038">
    <property type="entry name" value="CAP_ED"/>
    <property type="match status" value="1"/>
</dbReference>
<dbReference type="InterPro" id="IPR000595">
    <property type="entry name" value="cNMP-bd_dom"/>
</dbReference>
<evidence type="ECO:0000313" key="7">
    <source>
        <dbReference type="Proteomes" id="UP001500979"/>
    </source>
</evidence>